<keyword evidence="2" id="KW-1185">Reference proteome</keyword>
<evidence type="ECO:0008006" key="3">
    <source>
        <dbReference type="Google" id="ProtNLM"/>
    </source>
</evidence>
<dbReference type="Proteomes" id="UP000251835">
    <property type="component" value="Unassembled WGS sequence"/>
</dbReference>
<sequence>MINHRKQVSIFSLLILILLLSTQTILAQRFTTSPYSRFGIGELATQGTARNKAMGGTGIALRDGFFLNTLNPASYTTLDSTTFLFDLGTTGGFTQLESNEAKQNEKQLNLEYFALGFSLKKWWGVSAGVRKVTNVGYDLNFDFENENTGNYNTKYTGSGGINKVYITNAFKLSRNLSIGINTNYNWGKISTTKALRFEGGSQGLPFNSEEELTVSNINVDIGVQYQLEIKEDKTLNLGATFGNKTDLTGDYKAFLYRQHNAYTSDTISYKETDKNTVELPNRFGIGIALNTSKLTVAADAHYQAWGDVATLNTQNTVVSTKMNDSYRLALGMEYTPNKFSGRKFFDRISYRAGLYYENSNLEINGTQLRDYGVTAGLGIPVRSSYMNLALELGTRGTTDNNLVKEKFARISVSFTLFEAWFQKVLYE</sequence>
<dbReference type="RefSeq" id="WP_116496351.1">
    <property type="nucleotide sequence ID" value="NZ_QENZ01000004.1"/>
</dbReference>
<organism evidence="1 2">
    <name type="scientific">Balneicella halophila</name>
    <dbReference type="NCBI Taxonomy" id="1537566"/>
    <lineage>
        <taxon>Bacteria</taxon>
        <taxon>Pseudomonadati</taxon>
        <taxon>Bacteroidota</taxon>
        <taxon>Bacteroidia</taxon>
        <taxon>Bacteroidales</taxon>
        <taxon>Balneicellaceae</taxon>
        <taxon>Balneicella</taxon>
    </lineage>
</organism>
<dbReference type="OrthoDB" id="1491239at2"/>
<reference evidence="1 2" key="1">
    <citation type="submission" date="2018-05" db="EMBL/GenBank/DDBJ databases">
        <title>Genomic Encyclopedia of Type Strains, Phase IV (KMG-IV): sequencing the most valuable type-strain genomes for metagenomic binning, comparative biology and taxonomic classification.</title>
        <authorList>
            <person name="Goeker M."/>
        </authorList>
    </citation>
    <scope>NUCLEOTIDE SEQUENCE [LARGE SCALE GENOMIC DNA]</scope>
    <source>
        <strain evidence="1 2">DSM 28579</strain>
    </source>
</reference>
<dbReference type="Gene3D" id="2.40.160.60">
    <property type="entry name" value="Outer membrane protein transport protein (OMPP1/FadL/TodX)"/>
    <property type="match status" value="1"/>
</dbReference>
<evidence type="ECO:0000313" key="2">
    <source>
        <dbReference type="Proteomes" id="UP000251835"/>
    </source>
</evidence>
<proteinExistence type="predicted"/>
<comment type="caution">
    <text evidence="1">The sequence shown here is derived from an EMBL/GenBank/DDBJ whole genome shotgun (WGS) entry which is preliminary data.</text>
</comment>
<protein>
    <recommendedName>
        <fullName evidence="3">Long-subunit fatty acid transport protein</fullName>
    </recommendedName>
</protein>
<accession>A0A7L4UNU6</accession>
<dbReference type="AlphaFoldDB" id="A0A7L4UNU6"/>
<evidence type="ECO:0000313" key="1">
    <source>
        <dbReference type="EMBL" id="PVX50795.1"/>
    </source>
</evidence>
<dbReference type="EMBL" id="QENZ01000004">
    <property type="protein sequence ID" value="PVX50795.1"/>
    <property type="molecule type" value="Genomic_DNA"/>
</dbReference>
<gene>
    <name evidence="1" type="ORF">C7377_1111</name>
</gene>
<dbReference type="SUPFAM" id="SSF56935">
    <property type="entry name" value="Porins"/>
    <property type="match status" value="1"/>
</dbReference>
<name>A0A7L4UNU6_BALHA</name>